<evidence type="ECO:0000313" key="3">
    <source>
        <dbReference type="EMBL" id="MDR7381764.1"/>
    </source>
</evidence>
<dbReference type="GO" id="GO:0004340">
    <property type="term" value="F:glucokinase activity"/>
    <property type="evidence" value="ECO:0007669"/>
    <property type="project" value="UniProtKB-EC"/>
</dbReference>
<proteinExistence type="inferred from homology"/>
<dbReference type="InterPro" id="IPR043129">
    <property type="entry name" value="ATPase_NBD"/>
</dbReference>
<dbReference type="CDD" id="cd23763">
    <property type="entry name" value="ASKHA_ATPase_ROK"/>
    <property type="match status" value="1"/>
</dbReference>
<dbReference type="Pfam" id="PF00480">
    <property type="entry name" value="ROK"/>
    <property type="match status" value="1"/>
</dbReference>
<feature type="region of interest" description="Disordered" evidence="2">
    <location>
        <begin position="1"/>
        <end position="36"/>
    </location>
</feature>
<feature type="compositionally biased region" description="Pro residues" evidence="2">
    <location>
        <begin position="1"/>
        <end position="12"/>
    </location>
</feature>
<protein>
    <submittedName>
        <fullName evidence="3">Glucokinase</fullName>
        <ecNumber evidence="3">2.7.1.2</ecNumber>
    </submittedName>
</protein>
<name>A0ABU2CKA5_9MICO</name>
<dbReference type="SUPFAM" id="SSF53067">
    <property type="entry name" value="Actin-like ATPase domain"/>
    <property type="match status" value="1"/>
</dbReference>
<comment type="caution">
    <text evidence="3">The sequence shown here is derived from an EMBL/GenBank/DDBJ whole genome shotgun (WGS) entry which is preliminary data.</text>
</comment>
<organism evidence="3 4">
    <name type="scientific">Promicromonospora iranensis</name>
    <dbReference type="NCBI Taxonomy" id="1105144"/>
    <lineage>
        <taxon>Bacteria</taxon>
        <taxon>Bacillati</taxon>
        <taxon>Actinomycetota</taxon>
        <taxon>Actinomycetes</taxon>
        <taxon>Micrococcales</taxon>
        <taxon>Promicromonosporaceae</taxon>
        <taxon>Promicromonospora</taxon>
    </lineage>
</organism>
<evidence type="ECO:0000256" key="1">
    <source>
        <dbReference type="ARBA" id="ARBA00006479"/>
    </source>
</evidence>
<dbReference type="InterPro" id="IPR000600">
    <property type="entry name" value="ROK"/>
</dbReference>
<reference evidence="3 4" key="1">
    <citation type="submission" date="2023-07" db="EMBL/GenBank/DDBJ databases">
        <title>Sequencing the genomes of 1000 actinobacteria strains.</title>
        <authorList>
            <person name="Klenk H.-P."/>
        </authorList>
    </citation>
    <scope>NUCLEOTIDE SEQUENCE [LARGE SCALE GENOMIC DNA]</scope>
    <source>
        <strain evidence="3 4">DSM 45554</strain>
    </source>
</reference>
<dbReference type="Gene3D" id="3.30.420.40">
    <property type="match status" value="2"/>
</dbReference>
<accession>A0ABU2CKA5</accession>
<keyword evidence="3" id="KW-0808">Transferase</keyword>
<dbReference type="PANTHER" id="PTHR18964:SF169">
    <property type="entry name" value="N-ACETYLMANNOSAMINE KINASE"/>
    <property type="match status" value="1"/>
</dbReference>
<keyword evidence="4" id="KW-1185">Reference proteome</keyword>
<evidence type="ECO:0000256" key="2">
    <source>
        <dbReference type="SAM" id="MobiDB-lite"/>
    </source>
</evidence>
<sequence>MTSREPAPPAPNRPVATRSHDRQGDGGGPIATAVDVGGTHVTAATVERGWAVRDEVRLPLDSAAPADQVLDAVADCVRRSRAAGAVAGGPVAVAIPGPFDYGRGIGDFRGVDKFAALRGVDLRGELAARLGLEPAAVRFVNDAEAFGLGEWAAGAGAGVARVVAVTLGTGVGSAFVDQGRCVTTGPLVPADGNIHVVRVGGRPLEDVVSRRALRLGYRALTGRDVDVVDIAHRARGGDGVAVRTLESAMSSLAGALAPWLEVFAPERLVVGGSMAASSDLLFPPLVAGLATAMARPPVVRAGALPRERASLLGAVVASQAAQKGSSSRSMR</sequence>
<comment type="similarity">
    <text evidence="1">Belongs to the ROK (NagC/XylR) family.</text>
</comment>
<evidence type="ECO:0000313" key="4">
    <source>
        <dbReference type="Proteomes" id="UP001183585"/>
    </source>
</evidence>
<dbReference type="EMBL" id="JAVDYE010000001">
    <property type="protein sequence ID" value="MDR7381764.1"/>
    <property type="molecule type" value="Genomic_DNA"/>
</dbReference>
<dbReference type="PANTHER" id="PTHR18964">
    <property type="entry name" value="ROK (REPRESSOR, ORF, KINASE) FAMILY"/>
    <property type="match status" value="1"/>
</dbReference>
<dbReference type="RefSeq" id="WP_274995515.1">
    <property type="nucleotide sequence ID" value="NZ_JAJQQP010000010.1"/>
</dbReference>
<dbReference type="Proteomes" id="UP001183585">
    <property type="component" value="Unassembled WGS sequence"/>
</dbReference>
<dbReference type="EC" id="2.7.1.2" evidence="3"/>
<gene>
    <name evidence="3" type="ORF">J2S48_001279</name>
</gene>